<proteinExistence type="predicted"/>
<dbReference type="AlphaFoldDB" id="A0AAJ2R4Q0"/>
<reference evidence="1" key="1">
    <citation type="submission" date="2023-11" db="EMBL/GenBank/DDBJ databases">
        <title>Identification and selenium tolerance of Delftia acidovorans R3-25.</title>
        <authorList>
            <person name="Zhang S."/>
            <person name="Liu Y."/>
            <person name="Guo Y."/>
        </authorList>
    </citation>
    <scope>NUCLEOTIDE SEQUENCE</scope>
    <source>
        <strain evidence="1">R3-25</strain>
    </source>
</reference>
<organism evidence="1 2">
    <name type="scientific">Delftia acidovorans</name>
    <name type="common">Pseudomonas acidovorans</name>
    <name type="synonym">Comamonas acidovorans</name>
    <dbReference type="NCBI Taxonomy" id="80866"/>
    <lineage>
        <taxon>Bacteria</taxon>
        <taxon>Pseudomonadati</taxon>
        <taxon>Pseudomonadota</taxon>
        <taxon>Betaproteobacteria</taxon>
        <taxon>Burkholderiales</taxon>
        <taxon>Comamonadaceae</taxon>
        <taxon>Delftia</taxon>
    </lineage>
</organism>
<dbReference type="Proteomes" id="UP001287445">
    <property type="component" value="Unassembled WGS sequence"/>
</dbReference>
<sequence>MAIPAQALLLHCTCAMEIFHFNPSSKNMNTIALGGRLRPQGAIRTRRIMAALLAASAVLCVPNGVSAAENDALSASLAAFGDAAAARRLEDQIADLVKKRNQAGMTKLVGQIAQNDGAFMEKMDSLTQAKNRVPDPEMTRIAMALGPCHHAGFLLRKMAFALADGQAKPIIRNGVIMIDGTHMDDMYAEQMSRCERLAKQPMRKIKIGSMCSVNGSGCDEDPDMD</sequence>
<name>A0AAJ2R4Q0_DELAC</name>
<protein>
    <submittedName>
        <fullName evidence="1">Uncharacterized protein</fullName>
    </submittedName>
</protein>
<evidence type="ECO:0000313" key="2">
    <source>
        <dbReference type="Proteomes" id="UP001287445"/>
    </source>
</evidence>
<accession>A0AAJ2R4Q0</accession>
<dbReference type="EMBL" id="JAWWMZ010000028">
    <property type="protein sequence ID" value="MDX4958205.1"/>
    <property type="molecule type" value="Genomic_DNA"/>
</dbReference>
<gene>
    <name evidence="1" type="ORF">SGN30_32685</name>
</gene>
<evidence type="ECO:0000313" key="1">
    <source>
        <dbReference type="EMBL" id="MDX4958205.1"/>
    </source>
</evidence>
<comment type="caution">
    <text evidence="1">The sequence shown here is derived from an EMBL/GenBank/DDBJ whole genome shotgun (WGS) entry which is preliminary data.</text>
</comment>